<proteinExistence type="predicted"/>
<dbReference type="EMBL" id="HAEB01014676">
    <property type="protein sequence ID" value="SBQ61203.1"/>
    <property type="molecule type" value="Transcribed_RNA"/>
</dbReference>
<dbReference type="InterPro" id="IPR007110">
    <property type="entry name" value="Ig-like_dom"/>
</dbReference>
<dbReference type="SMART" id="SM00407">
    <property type="entry name" value="IGc1"/>
    <property type="match status" value="1"/>
</dbReference>
<accession>A0A1A8FQS1</accession>
<keyword evidence="2" id="KW-1133">Transmembrane helix</keyword>
<dbReference type="PANTHER" id="PTHR19944:SF86">
    <property type="entry name" value="HLA CLASS II HISTOCOMPATIBILITY ANTIGEN, DR ALPHA CHAIN"/>
    <property type="match status" value="1"/>
</dbReference>
<dbReference type="Gene3D" id="2.60.40.10">
    <property type="entry name" value="Immunoglobulins"/>
    <property type="match status" value="1"/>
</dbReference>
<keyword evidence="1" id="KW-0393">Immunoglobulin domain</keyword>
<dbReference type="PROSITE" id="PS50835">
    <property type="entry name" value="IG_LIKE"/>
    <property type="match status" value="1"/>
</dbReference>
<keyword evidence="3" id="KW-0732">Signal</keyword>
<protein>
    <recommendedName>
        <fullName evidence="4">Ig-like domain-containing protein</fullName>
    </recommendedName>
</protein>
<evidence type="ECO:0000259" key="4">
    <source>
        <dbReference type="PROSITE" id="PS50835"/>
    </source>
</evidence>
<evidence type="ECO:0000256" key="3">
    <source>
        <dbReference type="SAM" id="SignalP"/>
    </source>
</evidence>
<dbReference type="InterPro" id="IPR013783">
    <property type="entry name" value="Ig-like_fold"/>
</dbReference>
<feature type="domain" description="Ig-like" evidence="4">
    <location>
        <begin position="101"/>
        <end position="189"/>
    </location>
</feature>
<dbReference type="Pfam" id="PF07654">
    <property type="entry name" value="C1-set"/>
    <property type="match status" value="1"/>
</dbReference>
<evidence type="ECO:0000256" key="1">
    <source>
        <dbReference type="ARBA" id="ARBA00023319"/>
    </source>
</evidence>
<dbReference type="InterPro" id="IPR003006">
    <property type="entry name" value="Ig/MHC_CS"/>
</dbReference>
<dbReference type="InterPro" id="IPR003597">
    <property type="entry name" value="Ig_C1-set"/>
</dbReference>
<keyword evidence="2" id="KW-0812">Transmembrane</keyword>
<feature type="signal peptide" evidence="3">
    <location>
        <begin position="1"/>
        <end position="19"/>
    </location>
</feature>
<gene>
    <name evidence="5" type="primary">Nfu_g_1_019572</name>
</gene>
<evidence type="ECO:0000313" key="5">
    <source>
        <dbReference type="EMBL" id="SBQ61203.1"/>
    </source>
</evidence>
<dbReference type="PANTHER" id="PTHR19944">
    <property type="entry name" value="MHC CLASS II-RELATED"/>
    <property type="match status" value="1"/>
</dbReference>
<reference evidence="5" key="1">
    <citation type="submission" date="2016-05" db="EMBL/GenBank/DDBJ databases">
        <authorList>
            <person name="Lavstsen T."/>
            <person name="Jespersen J.S."/>
        </authorList>
    </citation>
    <scope>NUCLEOTIDE SEQUENCE</scope>
    <source>
        <tissue evidence="5">Brain</tissue>
    </source>
</reference>
<evidence type="ECO:0000256" key="2">
    <source>
        <dbReference type="SAM" id="Phobius"/>
    </source>
</evidence>
<keyword evidence="2" id="KW-0472">Membrane</keyword>
<dbReference type="AlphaFoldDB" id="A0A1A8FQS1"/>
<dbReference type="InterPro" id="IPR050160">
    <property type="entry name" value="MHC/Immunoglobulin"/>
</dbReference>
<feature type="transmembrane region" description="Helical" evidence="2">
    <location>
        <begin position="208"/>
        <end position="233"/>
    </location>
</feature>
<dbReference type="SUPFAM" id="SSF48726">
    <property type="entry name" value="Immunoglobulin"/>
    <property type="match status" value="1"/>
</dbReference>
<feature type="chain" id="PRO_5008370096" description="Ig-like domain-containing protein" evidence="3">
    <location>
        <begin position="20"/>
        <end position="243"/>
    </location>
</feature>
<sequence>MNLKLMLLVSGAFCICAEGSHKLCFVYGCFDSSDTQVYMTLDDEFVIVNFKKDPAVWESKIPTHFRLEDVHRYVKTVQQDCKVDISEWKPDTSVINTKDPPDIEIFPRNEAVVRKENTLICFINNFFPPEINITWTKNDEIISTEDPFIKTVSNSDGLFHVFSYLNFVPKDGDIYSCTVEHAALEKPKTRFWDLKEEEHKKISGSDPAVFFGIAVTLGTLGLFGIAAGTFFFVKGQKHCSNLH</sequence>
<name>A0A1A8FQS1_9TELE</name>
<organism evidence="5">
    <name type="scientific">Nothobranchius korthausae</name>
    <dbReference type="NCBI Taxonomy" id="1143690"/>
    <lineage>
        <taxon>Eukaryota</taxon>
        <taxon>Metazoa</taxon>
        <taxon>Chordata</taxon>
        <taxon>Craniata</taxon>
        <taxon>Vertebrata</taxon>
        <taxon>Euteleostomi</taxon>
        <taxon>Actinopterygii</taxon>
        <taxon>Neopterygii</taxon>
        <taxon>Teleostei</taxon>
        <taxon>Neoteleostei</taxon>
        <taxon>Acanthomorphata</taxon>
        <taxon>Ovalentaria</taxon>
        <taxon>Atherinomorphae</taxon>
        <taxon>Cyprinodontiformes</taxon>
        <taxon>Nothobranchiidae</taxon>
        <taxon>Nothobranchius</taxon>
    </lineage>
</organism>
<reference evidence="5" key="2">
    <citation type="submission" date="2016-06" db="EMBL/GenBank/DDBJ databases">
        <title>The genome of a short-lived fish provides insights into sex chromosome evolution and the genetic control of aging.</title>
        <authorList>
            <person name="Reichwald K."/>
            <person name="Felder M."/>
            <person name="Petzold A."/>
            <person name="Koch P."/>
            <person name="Groth M."/>
            <person name="Platzer M."/>
        </authorList>
    </citation>
    <scope>NUCLEOTIDE SEQUENCE</scope>
    <source>
        <tissue evidence="5">Brain</tissue>
    </source>
</reference>
<dbReference type="InterPro" id="IPR036179">
    <property type="entry name" value="Ig-like_dom_sf"/>
</dbReference>
<dbReference type="PROSITE" id="PS00290">
    <property type="entry name" value="IG_MHC"/>
    <property type="match status" value="1"/>
</dbReference>